<dbReference type="AlphaFoldDB" id="A0A9J6FJR0"/>
<evidence type="ECO:0000313" key="2">
    <source>
        <dbReference type="EMBL" id="KAH9362648.1"/>
    </source>
</evidence>
<sequence length="63" mass="7107">MGQEQTARRQAFASGHDTQARQLIDGNDLTRKTHVMYVDAAIGEQEQQPMFTTAWTSHDATTR</sequence>
<gene>
    <name evidence="2" type="ORF">HPB48_001255</name>
</gene>
<dbReference type="EMBL" id="JABSTR010000001">
    <property type="protein sequence ID" value="KAH9362648.1"/>
    <property type="molecule type" value="Genomic_DNA"/>
</dbReference>
<comment type="caution">
    <text evidence="2">The sequence shown here is derived from an EMBL/GenBank/DDBJ whole genome shotgun (WGS) entry which is preliminary data.</text>
</comment>
<organism evidence="2 3">
    <name type="scientific">Haemaphysalis longicornis</name>
    <name type="common">Bush tick</name>
    <dbReference type="NCBI Taxonomy" id="44386"/>
    <lineage>
        <taxon>Eukaryota</taxon>
        <taxon>Metazoa</taxon>
        <taxon>Ecdysozoa</taxon>
        <taxon>Arthropoda</taxon>
        <taxon>Chelicerata</taxon>
        <taxon>Arachnida</taxon>
        <taxon>Acari</taxon>
        <taxon>Parasitiformes</taxon>
        <taxon>Ixodida</taxon>
        <taxon>Ixodoidea</taxon>
        <taxon>Ixodidae</taxon>
        <taxon>Haemaphysalinae</taxon>
        <taxon>Haemaphysalis</taxon>
    </lineage>
</organism>
<proteinExistence type="predicted"/>
<evidence type="ECO:0000256" key="1">
    <source>
        <dbReference type="SAM" id="MobiDB-lite"/>
    </source>
</evidence>
<keyword evidence="3" id="KW-1185">Reference proteome</keyword>
<evidence type="ECO:0000313" key="3">
    <source>
        <dbReference type="Proteomes" id="UP000821853"/>
    </source>
</evidence>
<reference evidence="2 3" key="1">
    <citation type="journal article" date="2020" name="Cell">
        <title>Large-Scale Comparative Analyses of Tick Genomes Elucidate Their Genetic Diversity and Vector Capacities.</title>
        <authorList>
            <consortium name="Tick Genome and Microbiome Consortium (TIGMIC)"/>
            <person name="Jia N."/>
            <person name="Wang J."/>
            <person name="Shi W."/>
            <person name="Du L."/>
            <person name="Sun Y."/>
            <person name="Zhan W."/>
            <person name="Jiang J.F."/>
            <person name="Wang Q."/>
            <person name="Zhang B."/>
            <person name="Ji P."/>
            <person name="Bell-Sakyi L."/>
            <person name="Cui X.M."/>
            <person name="Yuan T.T."/>
            <person name="Jiang B.G."/>
            <person name="Yang W.F."/>
            <person name="Lam T.T."/>
            <person name="Chang Q.C."/>
            <person name="Ding S.J."/>
            <person name="Wang X.J."/>
            <person name="Zhu J.G."/>
            <person name="Ruan X.D."/>
            <person name="Zhao L."/>
            <person name="Wei J.T."/>
            <person name="Ye R.Z."/>
            <person name="Que T.C."/>
            <person name="Du C.H."/>
            <person name="Zhou Y.H."/>
            <person name="Cheng J.X."/>
            <person name="Dai P.F."/>
            <person name="Guo W.B."/>
            <person name="Han X.H."/>
            <person name="Huang E.J."/>
            <person name="Li L.F."/>
            <person name="Wei W."/>
            <person name="Gao Y.C."/>
            <person name="Liu J.Z."/>
            <person name="Shao H.Z."/>
            <person name="Wang X."/>
            <person name="Wang C.C."/>
            <person name="Yang T.C."/>
            <person name="Huo Q.B."/>
            <person name="Li W."/>
            <person name="Chen H.Y."/>
            <person name="Chen S.E."/>
            <person name="Zhou L.G."/>
            <person name="Ni X.B."/>
            <person name="Tian J.H."/>
            <person name="Sheng Y."/>
            <person name="Liu T."/>
            <person name="Pan Y.S."/>
            <person name="Xia L.Y."/>
            <person name="Li J."/>
            <person name="Zhao F."/>
            <person name="Cao W.C."/>
        </authorList>
    </citation>
    <scope>NUCLEOTIDE SEQUENCE [LARGE SCALE GENOMIC DNA]</scope>
    <source>
        <strain evidence="2">HaeL-2018</strain>
    </source>
</reference>
<name>A0A9J6FJR0_HAELO</name>
<dbReference type="Proteomes" id="UP000821853">
    <property type="component" value="Chromosome 1"/>
</dbReference>
<protein>
    <submittedName>
        <fullName evidence="2">Uncharacterized protein</fullName>
    </submittedName>
</protein>
<dbReference type="VEuPathDB" id="VectorBase:HLOH_055776"/>
<feature type="region of interest" description="Disordered" evidence="1">
    <location>
        <begin position="1"/>
        <end position="26"/>
    </location>
</feature>
<accession>A0A9J6FJR0</accession>